<keyword evidence="3" id="KW-1185">Reference proteome</keyword>
<dbReference type="STRING" id="379508.A5DW22"/>
<dbReference type="Gene3D" id="3.40.50.1820">
    <property type="entry name" value="alpha/beta hydrolase"/>
    <property type="match status" value="1"/>
</dbReference>
<name>A5DW22_LODEL</name>
<evidence type="ECO:0000313" key="3">
    <source>
        <dbReference type="Proteomes" id="UP000001996"/>
    </source>
</evidence>
<dbReference type="GeneID" id="5234406"/>
<dbReference type="HOGENOM" id="CLU_015737_1_2_1"/>
<feature type="domain" description="AB hydrolase-1" evidence="1">
    <location>
        <begin position="39"/>
        <end position="221"/>
    </location>
</feature>
<accession>A5DW22</accession>
<sequence>MKGSTRFFFRLSQPILKNEDYITSKYRHLKSEYKTPKYPLVLCHGFSGFDKLTLFAKPQLAFDQAILAAEQLKKSSEEKRREKEHNQAQLLISLSYWRGIQEALENLGSTVFIAKVPAFGDIKSRAISLDKFITKQCKILRESESKKSIYNDEKHKNEADPRTFKQKNQPIKINLISHSMGGLDCRYLISKVHRKDEIYRIVSLTTISTPHHGSEVADFIVDQVGQNSVLEQICPRSIYELTTKKMKEFNKDVVDVPNVKYFSFGAKFNPRWYNLFNVTWLIMKHEIEKNASKKALKEDKTRANNCIDKNKLIDNDGLVSVESSKWGQYIGTLDNVDHLDLINWTNQARLEFDKLMWAQDPPFNPIALYLDIADKLAHRGL</sequence>
<dbReference type="SUPFAM" id="SSF53474">
    <property type="entry name" value="alpha/beta-Hydrolases"/>
    <property type="match status" value="1"/>
</dbReference>
<organism evidence="2 3">
    <name type="scientific">Lodderomyces elongisporus (strain ATCC 11503 / CBS 2605 / JCM 1781 / NBRC 1676 / NRRL YB-4239)</name>
    <name type="common">Yeast</name>
    <name type="synonym">Saccharomyces elongisporus</name>
    <dbReference type="NCBI Taxonomy" id="379508"/>
    <lineage>
        <taxon>Eukaryota</taxon>
        <taxon>Fungi</taxon>
        <taxon>Dikarya</taxon>
        <taxon>Ascomycota</taxon>
        <taxon>Saccharomycotina</taxon>
        <taxon>Pichiomycetes</taxon>
        <taxon>Debaryomycetaceae</taxon>
        <taxon>Candida/Lodderomyces clade</taxon>
        <taxon>Lodderomyces</taxon>
    </lineage>
</organism>
<evidence type="ECO:0000313" key="2">
    <source>
        <dbReference type="EMBL" id="EDK43380.1"/>
    </source>
</evidence>
<dbReference type="InterPro" id="IPR029058">
    <property type="entry name" value="AB_hydrolase_fold"/>
</dbReference>
<dbReference type="Proteomes" id="UP000001996">
    <property type="component" value="Unassembled WGS sequence"/>
</dbReference>
<reference evidence="2 3" key="1">
    <citation type="journal article" date="2009" name="Nature">
        <title>Evolution of pathogenicity and sexual reproduction in eight Candida genomes.</title>
        <authorList>
            <person name="Butler G."/>
            <person name="Rasmussen M.D."/>
            <person name="Lin M.F."/>
            <person name="Santos M.A."/>
            <person name="Sakthikumar S."/>
            <person name="Munro C.A."/>
            <person name="Rheinbay E."/>
            <person name="Grabherr M."/>
            <person name="Forche A."/>
            <person name="Reedy J.L."/>
            <person name="Agrafioti I."/>
            <person name="Arnaud M.B."/>
            <person name="Bates S."/>
            <person name="Brown A.J."/>
            <person name="Brunke S."/>
            <person name="Costanzo M.C."/>
            <person name="Fitzpatrick D.A."/>
            <person name="de Groot P.W."/>
            <person name="Harris D."/>
            <person name="Hoyer L.L."/>
            <person name="Hube B."/>
            <person name="Klis F.M."/>
            <person name="Kodira C."/>
            <person name="Lennard N."/>
            <person name="Logue M.E."/>
            <person name="Martin R."/>
            <person name="Neiman A.M."/>
            <person name="Nikolaou E."/>
            <person name="Quail M.A."/>
            <person name="Quinn J."/>
            <person name="Santos M.C."/>
            <person name="Schmitzberger F.F."/>
            <person name="Sherlock G."/>
            <person name="Shah P."/>
            <person name="Silverstein K.A."/>
            <person name="Skrzypek M.S."/>
            <person name="Soll D."/>
            <person name="Staggs R."/>
            <person name="Stansfield I."/>
            <person name="Stumpf M.P."/>
            <person name="Sudbery P.E."/>
            <person name="Srikantha T."/>
            <person name="Zeng Q."/>
            <person name="Berman J."/>
            <person name="Berriman M."/>
            <person name="Heitman J."/>
            <person name="Gow N.A."/>
            <person name="Lorenz M.C."/>
            <person name="Birren B.W."/>
            <person name="Kellis M."/>
            <person name="Cuomo C.A."/>
        </authorList>
    </citation>
    <scope>NUCLEOTIDE SEQUENCE [LARGE SCALE GENOMIC DNA]</scope>
    <source>
        <strain evidence="3">ATCC 11503 / BCRC 21390 / CBS 2605 / JCM 1781 / NBRC 1676 / NRRL YB-4239</strain>
    </source>
</reference>
<protein>
    <recommendedName>
        <fullName evidence="1">AB hydrolase-1 domain-containing protein</fullName>
    </recommendedName>
</protein>
<dbReference type="OMA" id="WGDYKGT"/>
<gene>
    <name evidence="2" type="ORF">LELG_01558</name>
</gene>
<proteinExistence type="predicted"/>
<dbReference type="KEGG" id="lel:PVL30_001528"/>
<dbReference type="AlphaFoldDB" id="A5DW22"/>
<evidence type="ECO:0000259" key="1">
    <source>
        <dbReference type="Pfam" id="PF00561"/>
    </source>
</evidence>
<dbReference type="EMBL" id="CH981525">
    <property type="protein sequence ID" value="EDK43380.1"/>
    <property type="molecule type" value="Genomic_DNA"/>
</dbReference>
<dbReference type="InterPro" id="IPR000073">
    <property type="entry name" value="AB_hydrolase_1"/>
</dbReference>
<dbReference type="PANTHER" id="PTHR11440">
    <property type="entry name" value="LECITHIN-CHOLESTEROL ACYLTRANSFERASE-RELATED"/>
    <property type="match status" value="1"/>
</dbReference>
<dbReference type="InParanoid" id="A5DW22"/>
<dbReference type="eggNOG" id="ENOG502QQNH">
    <property type="taxonomic scope" value="Eukaryota"/>
</dbReference>
<dbReference type="Pfam" id="PF00561">
    <property type="entry name" value="Abhydrolase_1"/>
    <property type="match status" value="1"/>
</dbReference>
<dbReference type="OrthoDB" id="5592486at2759"/>
<dbReference type="FunCoup" id="A5DW22">
    <property type="interactions" value="44"/>
</dbReference>